<dbReference type="CDD" id="cd17335">
    <property type="entry name" value="MFS_MFSD6"/>
    <property type="match status" value="1"/>
</dbReference>
<dbReference type="PANTHER" id="PTHR23522">
    <property type="entry name" value="BLL5896 PROTEIN"/>
    <property type="match status" value="1"/>
</dbReference>
<sequence>MTREPIWKLAGFYFFYFALVGGISPYFPVYLEYVGFDALEVGQLMSILMLTRILAPNLWGWIADATGKRLLMIRMGSACATFFFAGLLIIQGFWWHALLMTLFSCFWNAVLPQFEVVTLHNLGDERARYSSVRLWGSIGFVVSVTSFGALFNLYSVALLPWLLLALLLGIFLSACIIRGDTGKVESAGFSGFLGLLQNRSILLFFFIACLGQISFGPFYTFFSIYLKSLGYDMTMIGLFWSVGVVAEILLFSAMHRLLGRYSLYVIVVSCLLLTALRWSGVALLAEYWWVLVLTQALHAASFGGLHAAAIEFVHRAFPKEYAGQGQAMYSAVSFGVGGAIGANVSGAIYDTQGAAFTFLAAAGVCLLSAIILILKRRNLGSLWD</sequence>
<evidence type="ECO:0000313" key="9">
    <source>
        <dbReference type="EMBL" id="ABC29231.1"/>
    </source>
</evidence>
<keyword evidence="5" id="KW-0812">Transmembrane</keyword>
<evidence type="ECO:0000259" key="8">
    <source>
        <dbReference type="Pfam" id="PF12832"/>
    </source>
</evidence>
<keyword evidence="6" id="KW-1133">Transmembrane helix</keyword>
<keyword evidence="2" id="KW-0813">Transport</keyword>
<dbReference type="EMBL" id="CP000155">
    <property type="protein sequence ID" value="ABC29231.1"/>
    <property type="molecule type" value="Genomic_DNA"/>
</dbReference>
<dbReference type="InterPro" id="IPR036259">
    <property type="entry name" value="MFS_trans_sf"/>
</dbReference>
<keyword evidence="10" id="KW-1185">Reference proteome</keyword>
<dbReference type="GO" id="GO:0030395">
    <property type="term" value="F:lactose binding"/>
    <property type="evidence" value="ECO:0007669"/>
    <property type="project" value="TreeGrafter"/>
</dbReference>
<evidence type="ECO:0000313" key="10">
    <source>
        <dbReference type="Proteomes" id="UP000000238"/>
    </source>
</evidence>
<evidence type="ECO:0000256" key="2">
    <source>
        <dbReference type="ARBA" id="ARBA00022448"/>
    </source>
</evidence>
<dbReference type="OrthoDB" id="9150135at2"/>
<dbReference type="STRING" id="349521.HCH_02422"/>
<evidence type="ECO:0000256" key="3">
    <source>
        <dbReference type="ARBA" id="ARBA00022475"/>
    </source>
</evidence>
<dbReference type="KEGG" id="hch:HCH_02422"/>
<dbReference type="InterPro" id="IPR024989">
    <property type="entry name" value="MFS_assoc_dom"/>
</dbReference>
<evidence type="ECO:0000256" key="1">
    <source>
        <dbReference type="ARBA" id="ARBA00004429"/>
    </source>
</evidence>
<keyword evidence="4" id="KW-0997">Cell inner membrane</keyword>
<dbReference type="PANTHER" id="PTHR23522:SF10">
    <property type="entry name" value="3-PHENYLPROPIONIC ACID TRANSPORTER-RELATED"/>
    <property type="match status" value="1"/>
</dbReference>
<feature type="domain" description="Major facilitator superfamily associated" evidence="8">
    <location>
        <begin position="6"/>
        <end position="360"/>
    </location>
</feature>
<dbReference type="Pfam" id="PF12832">
    <property type="entry name" value="MFS_1_like"/>
    <property type="match status" value="1"/>
</dbReference>
<dbReference type="Gene3D" id="1.20.1250.20">
    <property type="entry name" value="MFS general substrate transporter like domains"/>
    <property type="match status" value="2"/>
</dbReference>
<proteinExistence type="predicted"/>
<dbReference type="GO" id="GO:0005886">
    <property type="term" value="C:plasma membrane"/>
    <property type="evidence" value="ECO:0007669"/>
    <property type="project" value="UniProtKB-SubCell"/>
</dbReference>
<dbReference type="PIRSF" id="PIRSF004925">
    <property type="entry name" value="HcaT"/>
    <property type="match status" value="1"/>
</dbReference>
<protein>
    <submittedName>
        <fullName evidence="9">Permease of the major facilitator superfamily</fullName>
    </submittedName>
</protein>
<comment type="subcellular location">
    <subcellularLocation>
        <location evidence="1">Cell inner membrane</location>
        <topology evidence="1">Multi-pass membrane protein</topology>
    </subcellularLocation>
</comment>
<dbReference type="AlphaFoldDB" id="Q2SJE3"/>
<dbReference type="SUPFAM" id="SSF103473">
    <property type="entry name" value="MFS general substrate transporter"/>
    <property type="match status" value="1"/>
</dbReference>
<evidence type="ECO:0000256" key="7">
    <source>
        <dbReference type="ARBA" id="ARBA00023136"/>
    </source>
</evidence>
<dbReference type="HOGENOM" id="CLU_013133_6_0_6"/>
<evidence type="ECO:0000256" key="6">
    <source>
        <dbReference type="ARBA" id="ARBA00022989"/>
    </source>
</evidence>
<gene>
    <name evidence="9" type="ordered locus">HCH_02422</name>
</gene>
<evidence type="ECO:0000256" key="4">
    <source>
        <dbReference type="ARBA" id="ARBA00022519"/>
    </source>
</evidence>
<dbReference type="Proteomes" id="UP000000238">
    <property type="component" value="Chromosome"/>
</dbReference>
<reference evidence="9 10" key="1">
    <citation type="journal article" date="2005" name="Nucleic Acids Res.">
        <title>Genomic blueprint of Hahella chejuensis, a marine microbe producing an algicidal agent.</title>
        <authorList>
            <person name="Jeong H."/>
            <person name="Yim J.H."/>
            <person name="Lee C."/>
            <person name="Choi S.-H."/>
            <person name="Park Y.K."/>
            <person name="Yoon S.H."/>
            <person name="Hur C.-G."/>
            <person name="Kang H.-Y."/>
            <person name="Kim D."/>
            <person name="Lee H.H."/>
            <person name="Park K.H."/>
            <person name="Park S.-H."/>
            <person name="Park H.-S."/>
            <person name="Lee H.K."/>
            <person name="Oh T.K."/>
            <person name="Kim J.F."/>
        </authorList>
    </citation>
    <scope>NUCLEOTIDE SEQUENCE [LARGE SCALE GENOMIC DNA]</scope>
    <source>
        <strain evidence="9 10">KCTC 2396</strain>
    </source>
</reference>
<dbReference type="RefSeq" id="WP_011396300.1">
    <property type="nucleotide sequence ID" value="NC_007645.1"/>
</dbReference>
<dbReference type="GO" id="GO:0015528">
    <property type="term" value="F:lactose:proton symporter activity"/>
    <property type="evidence" value="ECO:0007669"/>
    <property type="project" value="TreeGrafter"/>
</dbReference>
<accession>Q2SJE3</accession>
<dbReference type="InterPro" id="IPR026032">
    <property type="entry name" value="HcaT-like"/>
</dbReference>
<keyword evidence="3" id="KW-1003">Cell membrane</keyword>
<name>Q2SJE3_HAHCH</name>
<organism evidence="9 10">
    <name type="scientific">Hahella chejuensis (strain KCTC 2396)</name>
    <dbReference type="NCBI Taxonomy" id="349521"/>
    <lineage>
        <taxon>Bacteria</taxon>
        <taxon>Pseudomonadati</taxon>
        <taxon>Pseudomonadota</taxon>
        <taxon>Gammaproteobacteria</taxon>
        <taxon>Oceanospirillales</taxon>
        <taxon>Hahellaceae</taxon>
        <taxon>Hahella</taxon>
    </lineage>
</organism>
<dbReference type="NCBIfam" id="NF037955">
    <property type="entry name" value="mfs"/>
    <property type="match status" value="1"/>
</dbReference>
<keyword evidence="7" id="KW-0472">Membrane</keyword>
<evidence type="ECO:0000256" key="5">
    <source>
        <dbReference type="ARBA" id="ARBA00022692"/>
    </source>
</evidence>
<dbReference type="eggNOG" id="COG2814">
    <property type="taxonomic scope" value="Bacteria"/>
</dbReference>